<keyword evidence="13" id="KW-1185">Reference proteome</keyword>
<evidence type="ECO:0000256" key="8">
    <source>
        <dbReference type="ARBA" id="ARBA00023204"/>
    </source>
</evidence>
<dbReference type="InterPro" id="IPR011708">
    <property type="entry name" value="DNA_pol3_alpha_NTPase_dom"/>
</dbReference>
<sequence>MGFTHLRVVSGYSLRYGASHPHALVERAAERGLDAVALTDRDSLAGAVRFAKACAGAGVRPLFGVDLGVPGDGHREGRRQPVAGGAFMSEVPFRAVFLARNTLGWAALCRLVTASAGEQGVTWDDLGTAGDDVFVLLGADSEVGRALAQGRPDRAAGLLAPWRERFGDALRIEVSWHGRTGTGPGSLRLAARLATFAEEQQVTAVLSNAVRYADPRQHEVADILDSARLLVPVDTRDASRLDSGQRWLKDEGEMERIAGRIAEAAGTDARRLLAATEDTARACVVDPGDAFGLGRLHLPEPELVGVRATRADRVLGERCAAGMMRHGYQRDVPRWDRLEEELKVIAGHGFAGYFLTVAEVAAQARGLGIRVAARGSAVGSLVVHLLGISPIDPVAHGLLMERFLSVRRSALPDIDLDVESARRLEIYRAVRERFGADRVATLAVYKTYRARGAIHDVARARGLAPDEAARLAKEFPHIRARDVRAALAELPELRGVAAEDHGRLWELVEALDGLPHEAAMHPCGLLVSDAGLLTRTPVAPTTVENIAMSQFDKEDIEDTGHPKIDVIGVRMQSALAHAVAEIERVTGERLDLDDPAQVPPDDPATYGMIQAGDTMGTFQLESPGQRELVRNLRPGTFGDLALDISLFRPGPVAADMVSPLIQARESGRRPRCPHPDLEPILAETEGQVVYHEQVIEIIATMTGCDRATADEARRALSDDERKGRVRAWFADLARRRGCSVGAVREVWGVLESFGSFGFAKAHVAAFAHPAYQSSWLKAHRMAALLAGLLTHDPGMYHKRVLAADARRHGVPLLLPDVNVSRDAHALELVSGKWGVRIGLAQVRGITDAESTRIVAGQPYTSLEDFWHRARPSRPLAERLARVGALDAFGSRRDLLLKLTESHRAGRGRGVDAEQLPMGAVEREGDGEQKRRGERAERGGRAEHAGRVEGGGRAEGGGSAGRVERADHTGRVECAERGGHVEHARCAESGGRVDGAARAEHHPYATPGTGLPPMTPAEQLAAELDVLGMDVSRHLLDDHRALLADLGVTPAADLPGLRHGATVLVAGVKAATQTPPVRSGRRVVFATLDDPTGLSDLAFFEDSHPRCAHTVFHSALLLVRGTLTHRPPRAFSVTGTAAWDLAELIDLHRTGGAAAVADRLTRPAPAPGPANRRTLTAPTGYELHPWADLRPPGTPPALQNRTFHHASPGSAG</sequence>
<gene>
    <name evidence="12" type="ORF">ACKI18_10675</name>
</gene>
<keyword evidence="4 12" id="KW-0548">Nucleotidyltransferase</keyword>
<organism evidence="12 13">
    <name type="scientific">Streptomyces niveiscabiei</name>
    <dbReference type="NCBI Taxonomy" id="164115"/>
    <lineage>
        <taxon>Bacteria</taxon>
        <taxon>Bacillati</taxon>
        <taxon>Actinomycetota</taxon>
        <taxon>Actinomycetes</taxon>
        <taxon>Kitasatosporales</taxon>
        <taxon>Streptomycetaceae</taxon>
        <taxon>Streptomyces</taxon>
    </lineage>
</organism>
<dbReference type="InterPro" id="IPR041931">
    <property type="entry name" value="DNA_pol3_alpha_thumb_dom"/>
</dbReference>
<evidence type="ECO:0000256" key="5">
    <source>
        <dbReference type="ARBA" id="ARBA00022705"/>
    </source>
</evidence>
<feature type="compositionally biased region" description="Basic and acidic residues" evidence="10">
    <location>
        <begin position="961"/>
        <end position="971"/>
    </location>
</feature>
<proteinExistence type="predicted"/>
<keyword evidence="5" id="KW-0235">DNA replication</keyword>
<dbReference type="Pfam" id="PF17657">
    <property type="entry name" value="DNA_pol3_finger"/>
    <property type="match status" value="1"/>
</dbReference>
<feature type="region of interest" description="Disordered" evidence="10">
    <location>
        <begin position="1182"/>
        <end position="1211"/>
    </location>
</feature>
<dbReference type="CDD" id="cd04485">
    <property type="entry name" value="DnaE_OBF"/>
    <property type="match status" value="1"/>
</dbReference>
<evidence type="ECO:0000313" key="13">
    <source>
        <dbReference type="Proteomes" id="UP001631957"/>
    </source>
</evidence>
<dbReference type="Gene3D" id="3.20.20.140">
    <property type="entry name" value="Metal-dependent hydrolases"/>
    <property type="match status" value="1"/>
</dbReference>
<dbReference type="SMART" id="SM00481">
    <property type="entry name" value="POLIIIAc"/>
    <property type="match status" value="1"/>
</dbReference>
<keyword evidence="3 12" id="KW-0808">Transferase</keyword>
<evidence type="ECO:0000256" key="6">
    <source>
        <dbReference type="ARBA" id="ARBA00022763"/>
    </source>
</evidence>
<dbReference type="EC" id="2.7.7.7" evidence="1"/>
<dbReference type="InterPro" id="IPR016195">
    <property type="entry name" value="Pol/histidinol_Pase-like"/>
</dbReference>
<dbReference type="Gene3D" id="1.10.10.1600">
    <property type="entry name" value="Bacterial DNA polymerase III alpha subunit, thumb domain"/>
    <property type="match status" value="1"/>
</dbReference>
<dbReference type="EMBL" id="JBJVNI010000005">
    <property type="protein sequence ID" value="MFM9609179.1"/>
    <property type="molecule type" value="Genomic_DNA"/>
</dbReference>
<dbReference type="Pfam" id="PF07733">
    <property type="entry name" value="DNA_pol3_alpha"/>
    <property type="match status" value="1"/>
</dbReference>
<keyword evidence="7" id="KW-0239">DNA-directed DNA polymerase</keyword>
<keyword evidence="8" id="KW-0234">DNA repair</keyword>
<keyword evidence="2" id="KW-0963">Cytoplasm</keyword>
<evidence type="ECO:0000256" key="9">
    <source>
        <dbReference type="ARBA" id="ARBA00049244"/>
    </source>
</evidence>
<accession>A0ABW9HM83</accession>
<evidence type="ECO:0000313" key="12">
    <source>
        <dbReference type="EMBL" id="MFM9609179.1"/>
    </source>
</evidence>
<dbReference type="RefSeq" id="WP_409121061.1">
    <property type="nucleotide sequence ID" value="NZ_JBJVNI010000005.1"/>
</dbReference>
<feature type="region of interest" description="Disordered" evidence="10">
    <location>
        <begin position="905"/>
        <end position="971"/>
    </location>
</feature>
<dbReference type="Pfam" id="PF02811">
    <property type="entry name" value="PHP"/>
    <property type="match status" value="1"/>
</dbReference>
<evidence type="ECO:0000256" key="4">
    <source>
        <dbReference type="ARBA" id="ARBA00022695"/>
    </source>
</evidence>
<evidence type="ECO:0000256" key="10">
    <source>
        <dbReference type="SAM" id="MobiDB-lite"/>
    </source>
</evidence>
<evidence type="ECO:0000256" key="3">
    <source>
        <dbReference type="ARBA" id="ARBA00022679"/>
    </source>
</evidence>
<evidence type="ECO:0000256" key="2">
    <source>
        <dbReference type="ARBA" id="ARBA00022490"/>
    </source>
</evidence>
<dbReference type="Pfam" id="PF14579">
    <property type="entry name" value="HHH_6"/>
    <property type="match status" value="1"/>
</dbReference>
<dbReference type="PANTHER" id="PTHR32294:SF4">
    <property type="entry name" value="ERROR-PRONE DNA POLYMERASE"/>
    <property type="match status" value="1"/>
</dbReference>
<dbReference type="InterPro" id="IPR004013">
    <property type="entry name" value="PHP_dom"/>
</dbReference>
<dbReference type="InterPro" id="IPR004805">
    <property type="entry name" value="DnaE2/DnaE/PolC"/>
</dbReference>
<comment type="caution">
    <text evidence="12">The sequence shown here is derived from an EMBL/GenBank/DDBJ whole genome shotgun (WGS) entry which is preliminary data.</text>
</comment>
<evidence type="ECO:0000256" key="7">
    <source>
        <dbReference type="ARBA" id="ARBA00022932"/>
    </source>
</evidence>
<evidence type="ECO:0000256" key="1">
    <source>
        <dbReference type="ARBA" id="ARBA00012417"/>
    </source>
</evidence>
<dbReference type="SUPFAM" id="SSF89550">
    <property type="entry name" value="PHP domain-like"/>
    <property type="match status" value="1"/>
</dbReference>
<dbReference type="InterPro" id="IPR003141">
    <property type="entry name" value="Pol/His_phosphatase_N"/>
</dbReference>
<dbReference type="PANTHER" id="PTHR32294">
    <property type="entry name" value="DNA POLYMERASE III SUBUNIT ALPHA"/>
    <property type="match status" value="1"/>
</dbReference>
<dbReference type="InterPro" id="IPR029460">
    <property type="entry name" value="DNAPol_HHH"/>
</dbReference>
<feature type="compositionally biased region" description="Basic and acidic residues" evidence="10">
    <location>
        <begin position="920"/>
        <end position="951"/>
    </location>
</feature>
<dbReference type="NCBIfam" id="TIGR00594">
    <property type="entry name" value="polc"/>
    <property type="match status" value="1"/>
</dbReference>
<evidence type="ECO:0000259" key="11">
    <source>
        <dbReference type="SMART" id="SM00481"/>
    </source>
</evidence>
<dbReference type="GO" id="GO:0003887">
    <property type="term" value="F:DNA-directed DNA polymerase activity"/>
    <property type="evidence" value="ECO:0007669"/>
    <property type="project" value="UniProtKB-EC"/>
</dbReference>
<reference evidence="12 13" key="1">
    <citation type="submission" date="2024-12" db="EMBL/GenBank/DDBJ databases">
        <title>Forecasting of Potato common scab and diversities of Pathogenic streptomyces spp. in china.</title>
        <authorList>
            <person name="Handique U."/>
            <person name="Wu J."/>
        </authorList>
    </citation>
    <scope>NUCLEOTIDE SEQUENCE [LARGE SCALE GENOMIC DNA]</scope>
    <source>
        <strain evidence="12 13">ZRIMU1530</strain>
    </source>
</reference>
<name>A0ABW9HM83_9ACTN</name>
<protein>
    <recommendedName>
        <fullName evidence="1">DNA-directed DNA polymerase</fullName>
        <ecNumber evidence="1">2.7.7.7</ecNumber>
    </recommendedName>
</protein>
<comment type="catalytic activity">
    <reaction evidence="9">
        <text>DNA(n) + a 2'-deoxyribonucleoside 5'-triphosphate = DNA(n+1) + diphosphate</text>
        <dbReference type="Rhea" id="RHEA:22508"/>
        <dbReference type="Rhea" id="RHEA-COMP:17339"/>
        <dbReference type="Rhea" id="RHEA-COMP:17340"/>
        <dbReference type="ChEBI" id="CHEBI:33019"/>
        <dbReference type="ChEBI" id="CHEBI:61560"/>
        <dbReference type="ChEBI" id="CHEBI:173112"/>
        <dbReference type="EC" id="2.7.7.7"/>
    </reaction>
</comment>
<feature type="domain" description="Polymerase/histidinol phosphatase N-terminal" evidence="11">
    <location>
        <begin position="4"/>
        <end position="71"/>
    </location>
</feature>
<keyword evidence="6" id="KW-0227">DNA damage</keyword>
<dbReference type="Proteomes" id="UP001631957">
    <property type="component" value="Unassembled WGS sequence"/>
</dbReference>
<dbReference type="InterPro" id="IPR040982">
    <property type="entry name" value="DNA_pol3_finger"/>
</dbReference>